<dbReference type="InterPro" id="IPR036869">
    <property type="entry name" value="J_dom_sf"/>
</dbReference>
<dbReference type="CDD" id="cd06257">
    <property type="entry name" value="DnaJ"/>
    <property type="match status" value="1"/>
</dbReference>
<accession>A0A5J4YWD4</accession>
<comment type="caution">
    <text evidence="6">The sequence shown here is derived from an EMBL/GenBank/DDBJ whole genome shotgun (WGS) entry which is preliminary data.</text>
</comment>
<sequence>MSADDDRTSLYRALQLERHASHDEIKTAYRRLSQIYHPDKHLDEQRKLVATEQFTKMKDAYEILSDPLKRRVYDEYGMEGVQAMQAQGLELTKFEDIRAQFERAGGAGRSAGHHNQAQDRDALFQIKNSLRTSVDGRGLVELLHNLAHSDDDEYAMFFSPLIVTQTTLGADASIYLTNKDSVRLQGSFVSKNGKGGSGPLTVTARRQFSSRSFMESSLFFRPSKKGLGIPQVLALKLWRGISERSSLMLEASTNLLQSHSTMAITCSRQLTSLTVGQLSWTASHAGDDCSGGVICAFRRMGGDLEDDLSIDRQSPWYRRVVAWLLSLAYPCAYQMTWSVGEADTGVSASIKRGIGRGVYRLGENDGAHWKLRGRFGLDGWLVELGGGRSYVHHNMSWGLALACSNEGIHVRFKADRAGHRVVVPVLIADTPLPTVAVASLSVLIATVVSIQLFVARPLKKRATQRRKQHEFELRSEDILAARKQARDSVVLMSETVRACREREEQVPGGGLLIIKAFYGAEHKLARCKADGVIPENQEIDFGYIDVTDALQSRVENSQLHLFASSKSTLTGFWDPTLLEEEEIALRIWYRFQNELHCCTVSDYDAVDLPLRDHRL</sequence>
<dbReference type="OMA" id="QLDKHTM"/>
<feature type="transmembrane region" description="Helical" evidence="4">
    <location>
        <begin position="435"/>
        <end position="455"/>
    </location>
</feature>
<dbReference type="PANTHER" id="PTHR44157">
    <property type="entry name" value="DNAJ HOMOLOG SUBFAMILY C MEMBER 11"/>
    <property type="match status" value="1"/>
</dbReference>
<dbReference type="InterPro" id="IPR024586">
    <property type="entry name" value="DnaJ-like_C11_C"/>
</dbReference>
<dbReference type="Gene3D" id="1.10.287.110">
    <property type="entry name" value="DnaJ domain"/>
    <property type="match status" value="1"/>
</dbReference>
<dbReference type="PANTHER" id="PTHR44157:SF1">
    <property type="entry name" value="DNAJ HOMOLOG SUBFAMILY C MEMBER 11"/>
    <property type="match status" value="1"/>
</dbReference>
<comment type="subcellular location">
    <subcellularLocation>
        <location evidence="1">Membrane</location>
    </subcellularLocation>
</comment>
<evidence type="ECO:0000256" key="2">
    <source>
        <dbReference type="ARBA" id="ARBA00023136"/>
    </source>
</evidence>
<keyword evidence="2 4" id="KW-0472">Membrane</keyword>
<evidence type="ECO:0000313" key="7">
    <source>
        <dbReference type="Proteomes" id="UP000324585"/>
    </source>
</evidence>
<evidence type="ECO:0000256" key="1">
    <source>
        <dbReference type="ARBA" id="ARBA00004370"/>
    </source>
</evidence>
<dbReference type="Proteomes" id="UP000324585">
    <property type="component" value="Unassembled WGS sequence"/>
</dbReference>
<dbReference type="AlphaFoldDB" id="A0A5J4YWD4"/>
<dbReference type="PRINTS" id="PR00625">
    <property type="entry name" value="JDOMAIN"/>
</dbReference>
<dbReference type="SMART" id="SM00271">
    <property type="entry name" value="DnaJ"/>
    <property type="match status" value="1"/>
</dbReference>
<dbReference type="OrthoDB" id="10250354at2759"/>
<protein>
    <submittedName>
        <fullName evidence="6">DnaJ-like subfamily C member 11</fullName>
    </submittedName>
</protein>
<dbReference type="InterPro" id="IPR018253">
    <property type="entry name" value="DnaJ_domain_CS"/>
</dbReference>
<dbReference type="PROSITE" id="PS00636">
    <property type="entry name" value="DNAJ_1"/>
    <property type="match status" value="1"/>
</dbReference>
<dbReference type="InterPro" id="IPR055225">
    <property type="entry name" value="DNAJC11-like_beta-barrel"/>
</dbReference>
<feature type="domain" description="J" evidence="5">
    <location>
        <begin position="9"/>
        <end position="77"/>
    </location>
</feature>
<keyword evidence="7" id="KW-1185">Reference proteome</keyword>
<evidence type="ECO:0000259" key="5">
    <source>
        <dbReference type="PROSITE" id="PS50076"/>
    </source>
</evidence>
<dbReference type="PROSITE" id="PS50076">
    <property type="entry name" value="DNAJ_2"/>
    <property type="match status" value="1"/>
</dbReference>
<keyword evidence="4" id="KW-1133">Transmembrane helix</keyword>
<reference evidence="7" key="1">
    <citation type="journal article" date="2019" name="Nat. Commun.">
        <title>Expansion of phycobilisome linker gene families in mesophilic red algae.</title>
        <authorList>
            <person name="Lee J."/>
            <person name="Kim D."/>
            <person name="Bhattacharya D."/>
            <person name="Yoon H.S."/>
        </authorList>
    </citation>
    <scope>NUCLEOTIDE SEQUENCE [LARGE SCALE GENOMIC DNA]</scope>
    <source>
        <strain evidence="7">CCMP 1328</strain>
    </source>
</reference>
<dbReference type="SUPFAM" id="SSF46565">
    <property type="entry name" value="Chaperone J-domain"/>
    <property type="match status" value="1"/>
</dbReference>
<dbReference type="GO" id="GO:0016020">
    <property type="term" value="C:membrane"/>
    <property type="evidence" value="ECO:0007669"/>
    <property type="project" value="UniProtKB-SubCell"/>
</dbReference>
<name>A0A5J4YWD4_PORPP</name>
<dbReference type="Pfam" id="PF22774">
    <property type="entry name" value="DNAJC11_beta-barrel"/>
    <property type="match status" value="1"/>
</dbReference>
<organism evidence="6 7">
    <name type="scientific">Porphyridium purpureum</name>
    <name type="common">Red alga</name>
    <name type="synonym">Porphyridium cruentum</name>
    <dbReference type="NCBI Taxonomy" id="35688"/>
    <lineage>
        <taxon>Eukaryota</taxon>
        <taxon>Rhodophyta</taxon>
        <taxon>Bangiophyceae</taxon>
        <taxon>Porphyridiales</taxon>
        <taxon>Porphyridiaceae</taxon>
        <taxon>Porphyridium</taxon>
    </lineage>
</organism>
<evidence type="ECO:0000313" key="6">
    <source>
        <dbReference type="EMBL" id="KAA8495869.1"/>
    </source>
</evidence>
<dbReference type="GO" id="GO:0005739">
    <property type="term" value="C:mitochondrion"/>
    <property type="evidence" value="ECO:0007669"/>
    <property type="project" value="GOC"/>
</dbReference>
<dbReference type="EMBL" id="VRMN01000003">
    <property type="protein sequence ID" value="KAA8495869.1"/>
    <property type="molecule type" value="Genomic_DNA"/>
</dbReference>
<proteinExistence type="predicted"/>
<evidence type="ECO:0000256" key="3">
    <source>
        <dbReference type="ARBA" id="ARBA00023186"/>
    </source>
</evidence>
<dbReference type="Pfam" id="PF00226">
    <property type="entry name" value="DnaJ"/>
    <property type="match status" value="1"/>
</dbReference>
<dbReference type="InterPro" id="IPR001623">
    <property type="entry name" value="DnaJ_domain"/>
</dbReference>
<keyword evidence="3" id="KW-0143">Chaperone</keyword>
<dbReference type="InterPro" id="IPR052243">
    <property type="entry name" value="Mito_inner_membrane_organizer"/>
</dbReference>
<dbReference type="Pfam" id="PF11875">
    <property type="entry name" value="DnaJ-like_C11_C"/>
    <property type="match status" value="1"/>
</dbReference>
<dbReference type="GO" id="GO:0042407">
    <property type="term" value="P:cristae formation"/>
    <property type="evidence" value="ECO:0007669"/>
    <property type="project" value="TreeGrafter"/>
</dbReference>
<evidence type="ECO:0000256" key="4">
    <source>
        <dbReference type="SAM" id="Phobius"/>
    </source>
</evidence>
<keyword evidence="4" id="KW-0812">Transmembrane</keyword>
<gene>
    <name evidence="6" type="ORF">FVE85_2024</name>
</gene>